<dbReference type="PANTHER" id="PTHR42879">
    <property type="entry name" value="3-OXOACYL-(ACYL-CARRIER-PROTEIN) REDUCTASE"/>
    <property type="match status" value="1"/>
</dbReference>
<evidence type="ECO:0000256" key="1">
    <source>
        <dbReference type="ARBA" id="ARBA00006484"/>
    </source>
</evidence>
<dbReference type="PRINTS" id="PR00080">
    <property type="entry name" value="SDRFAMILY"/>
</dbReference>
<dbReference type="PANTHER" id="PTHR42879:SF2">
    <property type="entry name" value="3-OXOACYL-[ACYL-CARRIER-PROTEIN] REDUCTASE FABG"/>
    <property type="match status" value="1"/>
</dbReference>
<dbReference type="InterPro" id="IPR036291">
    <property type="entry name" value="NAD(P)-bd_dom_sf"/>
</dbReference>
<dbReference type="Proteomes" id="UP001060414">
    <property type="component" value="Chromosome"/>
</dbReference>
<dbReference type="InterPro" id="IPR020904">
    <property type="entry name" value="Sc_DH/Rdtase_CS"/>
</dbReference>
<gene>
    <name evidence="4" type="ORF">L9S41_09030</name>
</gene>
<accession>A0ABY5ZSM4</accession>
<comment type="similarity">
    <text evidence="1 2">Belongs to the short-chain dehydrogenases/reductases (SDR) family.</text>
</comment>
<dbReference type="Pfam" id="PF00106">
    <property type="entry name" value="adh_short"/>
    <property type="match status" value="1"/>
</dbReference>
<dbReference type="PROSITE" id="PS00061">
    <property type="entry name" value="ADH_SHORT"/>
    <property type="match status" value="1"/>
</dbReference>
<name>A0ABY5ZSM4_9BACT</name>
<dbReference type="InterPro" id="IPR050259">
    <property type="entry name" value="SDR"/>
</dbReference>
<dbReference type="InterPro" id="IPR002347">
    <property type="entry name" value="SDR_fam"/>
</dbReference>
<evidence type="ECO:0000259" key="3">
    <source>
        <dbReference type="SMART" id="SM00822"/>
    </source>
</evidence>
<proteinExistence type="inferred from homology"/>
<dbReference type="Gene3D" id="3.40.50.720">
    <property type="entry name" value="NAD(P)-binding Rossmann-like Domain"/>
    <property type="match status" value="1"/>
</dbReference>
<reference evidence="4" key="1">
    <citation type="journal article" date="2022" name="Environ. Microbiol.">
        <title>Geoalkalibacter halelectricus SAP #1 sp. nov. possessing extracellular electron transfer and mineral#reducing capabilities from a haloalkaline environment.</title>
        <authorList>
            <person name="Yadav S."/>
            <person name="Singh R."/>
            <person name="Sundharam S.S."/>
            <person name="Chaudhary S."/>
            <person name="Krishnamurthi S."/>
            <person name="Patil S.A."/>
        </authorList>
    </citation>
    <scope>NUCLEOTIDE SEQUENCE</scope>
    <source>
        <strain evidence="4">SAP-1</strain>
    </source>
</reference>
<evidence type="ECO:0000313" key="5">
    <source>
        <dbReference type="Proteomes" id="UP001060414"/>
    </source>
</evidence>
<evidence type="ECO:0000313" key="4">
    <source>
        <dbReference type="EMBL" id="UWZ81524.1"/>
    </source>
</evidence>
<organism evidence="4 5">
    <name type="scientific">Geoalkalibacter halelectricus</name>
    <dbReference type="NCBI Taxonomy" id="2847045"/>
    <lineage>
        <taxon>Bacteria</taxon>
        <taxon>Pseudomonadati</taxon>
        <taxon>Thermodesulfobacteriota</taxon>
        <taxon>Desulfuromonadia</taxon>
        <taxon>Desulfuromonadales</taxon>
        <taxon>Geoalkalibacteraceae</taxon>
        <taxon>Geoalkalibacter</taxon>
    </lineage>
</organism>
<feature type="domain" description="Ketoreductase" evidence="3">
    <location>
        <begin position="2"/>
        <end position="179"/>
    </location>
</feature>
<keyword evidence="5" id="KW-1185">Reference proteome</keyword>
<protein>
    <submittedName>
        <fullName evidence="4">SDR family oxidoreductase</fullName>
    </submittedName>
</protein>
<dbReference type="RefSeq" id="WP_260749899.1">
    <property type="nucleotide sequence ID" value="NZ_CP092109.1"/>
</dbReference>
<sequence>MDTVVVTGGTRGLGLGIVRRLLSEGYRVIALGRTLSEELAVLINENSSRLIFETYNLNDLSGIHAFAARLQKDYGPLYGLVNNAALGHGALLPTQHENEIGALLRVNLEAPILLTKYLLRSMLIAGRGRIVNISSVVATTGYKGLAVYGATKAGLIGFTRSLARDVGKAGITVNAVAPGYMETDMTHGLEGEKLESIRRRSPLGRLPEIEDVAGAVSYLLSAQARNITGITLTVDAGSTA</sequence>
<dbReference type="EMBL" id="CP092109">
    <property type="protein sequence ID" value="UWZ81524.1"/>
    <property type="molecule type" value="Genomic_DNA"/>
</dbReference>
<evidence type="ECO:0000256" key="2">
    <source>
        <dbReference type="RuleBase" id="RU000363"/>
    </source>
</evidence>
<dbReference type="InterPro" id="IPR057326">
    <property type="entry name" value="KR_dom"/>
</dbReference>
<dbReference type="PRINTS" id="PR00081">
    <property type="entry name" value="GDHRDH"/>
</dbReference>
<dbReference type="SUPFAM" id="SSF51735">
    <property type="entry name" value="NAD(P)-binding Rossmann-fold domains"/>
    <property type="match status" value="1"/>
</dbReference>
<dbReference type="SMART" id="SM00822">
    <property type="entry name" value="PKS_KR"/>
    <property type="match status" value="1"/>
</dbReference>